<dbReference type="AlphaFoldDB" id="A0A4Y8CYS2"/>
<dbReference type="EMBL" id="PHWZ01000263">
    <property type="protein sequence ID" value="TEY51848.1"/>
    <property type="molecule type" value="Genomic_DNA"/>
</dbReference>
<evidence type="ECO:0000313" key="2">
    <source>
        <dbReference type="Proteomes" id="UP000297299"/>
    </source>
</evidence>
<sequence>MTVPASQDQESQSHEWKFEVAPTPIAINTEASTNLSNARLDFNALKDLYIQIRFHTQPDSIGQIEVVGKIEQSSQKKTWEQLHALIFDVANASLCITDRSVVEKNYTRIPLPRACPYIKDYIYYRMTRAKSDPLNFQYMAYALIDRLGVRKQRLRGEIKEAWVLNDAKGRRFETVSKWKFWATTTKVEMRVRKGQAQFPAYQHWFH</sequence>
<evidence type="ECO:0000313" key="1">
    <source>
        <dbReference type="EMBL" id="TEY51848.1"/>
    </source>
</evidence>
<protein>
    <submittedName>
        <fullName evidence="1">Uncharacterized protein</fullName>
    </submittedName>
</protein>
<proteinExistence type="predicted"/>
<comment type="caution">
    <text evidence="1">The sequence shown here is derived from an EMBL/GenBank/DDBJ whole genome shotgun (WGS) entry which is preliminary data.</text>
</comment>
<gene>
    <name evidence="1" type="ORF">BOTCAL_0264g00040</name>
</gene>
<keyword evidence="2" id="KW-1185">Reference proteome</keyword>
<name>A0A4Y8CYS2_9HELO</name>
<accession>A0A4Y8CYS2</accession>
<reference evidence="1 2" key="1">
    <citation type="submission" date="2017-11" db="EMBL/GenBank/DDBJ databases">
        <title>Comparative genomics of Botrytis spp.</title>
        <authorList>
            <person name="Valero-Jimenez C.A."/>
            <person name="Tapia P."/>
            <person name="Veloso J."/>
            <person name="Silva-Moreno E."/>
            <person name="Staats M."/>
            <person name="Valdes J.H."/>
            <person name="Van Kan J.A.L."/>
        </authorList>
    </citation>
    <scope>NUCLEOTIDE SEQUENCE [LARGE SCALE GENOMIC DNA]</scope>
    <source>
        <strain evidence="1 2">MUCL2830</strain>
    </source>
</reference>
<dbReference type="Proteomes" id="UP000297299">
    <property type="component" value="Unassembled WGS sequence"/>
</dbReference>
<dbReference type="OrthoDB" id="3487477at2759"/>
<organism evidence="1 2">
    <name type="scientific">Botryotinia calthae</name>
    <dbReference type="NCBI Taxonomy" id="38488"/>
    <lineage>
        <taxon>Eukaryota</taxon>
        <taxon>Fungi</taxon>
        <taxon>Dikarya</taxon>
        <taxon>Ascomycota</taxon>
        <taxon>Pezizomycotina</taxon>
        <taxon>Leotiomycetes</taxon>
        <taxon>Helotiales</taxon>
        <taxon>Sclerotiniaceae</taxon>
        <taxon>Botryotinia</taxon>
    </lineage>
</organism>